<comment type="caution">
    <text evidence="1">The sequence shown here is derived from an EMBL/GenBank/DDBJ whole genome shotgun (WGS) entry which is preliminary data.</text>
</comment>
<reference evidence="1 2" key="1">
    <citation type="submission" date="2013-04" db="EMBL/GenBank/DDBJ databases">
        <title>The Genome Sequence of Parabacteroides goldsteinii DSM 19448.</title>
        <authorList>
            <consortium name="The Broad Institute Genomics Platform"/>
            <person name="Earl A."/>
            <person name="Ward D."/>
            <person name="Feldgarden M."/>
            <person name="Gevers D."/>
            <person name="Martens E."/>
            <person name="Sakamoto M."/>
            <person name="Benno Y."/>
            <person name="Song Y."/>
            <person name="Liu C."/>
            <person name="Lee J."/>
            <person name="Bolanos M."/>
            <person name="Vaisanen M.L."/>
            <person name="Finegold S.M."/>
            <person name="Walker B."/>
            <person name="Young S."/>
            <person name="Zeng Q."/>
            <person name="Gargeya S."/>
            <person name="Fitzgerald M."/>
            <person name="Haas B."/>
            <person name="Abouelleil A."/>
            <person name="Allen A.W."/>
            <person name="Alvarado L."/>
            <person name="Arachchi H.M."/>
            <person name="Berlin A.M."/>
            <person name="Chapman S.B."/>
            <person name="Gainer-Dewar J."/>
            <person name="Goldberg J."/>
            <person name="Griggs A."/>
            <person name="Gujja S."/>
            <person name="Hansen M."/>
            <person name="Howarth C."/>
            <person name="Imamovic A."/>
            <person name="Ireland A."/>
            <person name="Larimer J."/>
            <person name="McCowan C."/>
            <person name="Murphy C."/>
            <person name="Pearson M."/>
            <person name="Poon T.W."/>
            <person name="Priest M."/>
            <person name="Roberts A."/>
            <person name="Saif S."/>
            <person name="Shea T."/>
            <person name="Sisk P."/>
            <person name="Sykes S."/>
            <person name="Wortman J."/>
            <person name="Nusbaum C."/>
            <person name="Birren B."/>
        </authorList>
    </citation>
    <scope>NUCLEOTIDE SEQUENCE [LARGE SCALE GENOMIC DNA]</scope>
    <source>
        <strain evidence="1 2">DSM 19448</strain>
    </source>
</reference>
<organism evidence="1 2">
    <name type="scientific">Parabacteroides goldsteinii DSM 19448 = WAL 12034</name>
    <dbReference type="NCBI Taxonomy" id="927665"/>
    <lineage>
        <taxon>Bacteria</taxon>
        <taxon>Pseudomonadati</taxon>
        <taxon>Bacteroidota</taxon>
        <taxon>Bacteroidia</taxon>
        <taxon>Bacteroidales</taxon>
        <taxon>Tannerellaceae</taxon>
        <taxon>Parabacteroides</taxon>
    </lineage>
</organism>
<proteinExistence type="predicted"/>
<gene>
    <name evidence="1" type="ORF">HMPREF1535_03414</name>
</gene>
<sequence length="242" mass="28996">MIVDQERKVIYLHNPKCGGTFLRDIYIEKYGKTDATKWWKLFSHQYGVDLGHITYDDLPRFIPEWKDYRIVTMIRNPYNRFYSGIKELKSQLVPFELFSIKCSGHLIDEEWLSLNKFQKTYEFLRSICPGTDTRLLVKRDSASPEDTCKYISSLKRSKQDVLLRNKRIPWITPQSYYMAEKIELLWYESEDDWEKLLDIFGLSAYKERLKIAKDYAIPDAICRMIEKLYPEDRELFSMYGDK</sequence>
<name>A0A0F5J7J3_9BACT</name>
<dbReference type="HOGENOM" id="CLU_1160208_0_0_10"/>
<dbReference type="RefSeq" id="WP_046146883.1">
    <property type="nucleotide sequence ID" value="NZ_KQ033913.1"/>
</dbReference>
<dbReference type="InterPro" id="IPR027417">
    <property type="entry name" value="P-loop_NTPase"/>
</dbReference>
<dbReference type="SUPFAM" id="SSF52540">
    <property type="entry name" value="P-loop containing nucleoside triphosphate hydrolases"/>
    <property type="match status" value="1"/>
</dbReference>
<dbReference type="STRING" id="927665.HMPREF1535_03414"/>
<dbReference type="PATRIC" id="fig|927665.4.peg.3507"/>
<dbReference type="AlphaFoldDB" id="A0A0F5J7J3"/>
<evidence type="ECO:0000313" key="1">
    <source>
        <dbReference type="EMBL" id="KKB53861.1"/>
    </source>
</evidence>
<dbReference type="Gene3D" id="3.40.50.300">
    <property type="entry name" value="P-loop containing nucleotide triphosphate hydrolases"/>
    <property type="match status" value="1"/>
</dbReference>
<evidence type="ECO:0008006" key="3">
    <source>
        <dbReference type="Google" id="ProtNLM"/>
    </source>
</evidence>
<dbReference type="EMBL" id="AQHV01000014">
    <property type="protein sequence ID" value="KKB53861.1"/>
    <property type="molecule type" value="Genomic_DNA"/>
</dbReference>
<dbReference type="Proteomes" id="UP000033047">
    <property type="component" value="Unassembled WGS sequence"/>
</dbReference>
<accession>A0A0F5J7J3</accession>
<protein>
    <recommendedName>
        <fullName evidence="3">Sulfotransferase domain-containing protein</fullName>
    </recommendedName>
</protein>
<evidence type="ECO:0000313" key="2">
    <source>
        <dbReference type="Proteomes" id="UP000033047"/>
    </source>
</evidence>